<reference evidence="1" key="1">
    <citation type="submission" date="2020-05" db="EMBL/GenBank/DDBJ databases">
        <title>Phylogenomic resolution of chytrid fungi.</title>
        <authorList>
            <person name="Stajich J.E."/>
            <person name="Amses K."/>
            <person name="Simmons R."/>
            <person name="Seto K."/>
            <person name="Myers J."/>
            <person name="Bonds A."/>
            <person name="Quandt C.A."/>
            <person name="Barry K."/>
            <person name="Liu P."/>
            <person name="Grigoriev I."/>
            <person name="Longcore J.E."/>
            <person name="James T.Y."/>
        </authorList>
    </citation>
    <scope>NUCLEOTIDE SEQUENCE</scope>
    <source>
        <strain evidence="1">JEL0513</strain>
    </source>
</reference>
<protein>
    <submittedName>
        <fullName evidence="1">Uncharacterized protein</fullName>
    </submittedName>
</protein>
<evidence type="ECO:0000313" key="2">
    <source>
        <dbReference type="Proteomes" id="UP001211907"/>
    </source>
</evidence>
<keyword evidence="2" id="KW-1185">Reference proteome</keyword>
<gene>
    <name evidence="1" type="ORF">HK100_011964</name>
</gene>
<evidence type="ECO:0000313" key="1">
    <source>
        <dbReference type="EMBL" id="KAJ3122525.1"/>
    </source>
</evidence>
<sequence length="149" mass="15452">MKRNNPIAGQKVVRLNGGGGGAGGGAAAAVEGRNGAIVNANTGSDLFGVVGKVAPSNNSTKFPVLSFAPPQAIGNALINITNNTQHNNLPPLNHSHDNEGKSKYKFAQSQLQKDSVMLPSLTDKAALKLNIVPAIIEPNPTNLPSLKRK</sequence>
<name>A0AAD5T261_9FUNG</name>
<dbReference type="AlphaFoldDB" id="A0AAD5T261"/>
<comment type="caution">
    <text evidence="1">The sequence shown here is derived from an EMBL/GenBank/DDBJ whole genome shotgun (WGS) entry which is preliminary data.</text>
</comment>
<proteinExistence type="predicted"/>
<dbReference type="Proteomes" id="UP001211907">
    <property type="component" value="Unassembled WGS sequence"/>
</dbReference>
<accession>A0AAD5T261</accession>
<organism evidence="1 2">
    <name type="scientific">Physocladia obscura</name>
    <dbReference type="NCBI Taxonomy" id="109957"/>
    <lineage>
        <taxon>Eukaryota</taxon>
        <taxon>Fungi</taxon>
        <taxon>Fungi incertae sedis</taxon>
        <taxon>Chytridiomycota</taxon>
        <taxon>Chytridiomycota incertae sedis</taxon>
        <taxon>Chytridiomycetes</taxon>
        <taxon>Chytridiales</taxon>
        <taxon>Chytriomycetaceae</taxon>
        <taxon>Physocladia</taxon>
    </lineage>
</organism>
<dbReference type="EMBL" id="JADGJH010000801">
    <property type="protein sequence ID" value="KAJ3122525.1"/>
    <property type="molecule type" value="Genomic_DNA"/>
</dbReference>